<dbReference type="AlphaFoldDB" id="A0A2G8I8N4"/>
<proteinExistence type="predicted"/>
<reference evidence="1 2" key="1">
    <citation type="submission" date="2017-11" db="EMBL/GenBank/DDBJ databases">
        <title>Genome sequencing of Prevotella intermedia KCOM 1653.</title>
        <authorList>
            <person name="Kook J.-K."/>
            <person name="Park S.-N."/>
            <person name="Lim Y.K."/>
        </authorList>
    </citation>
    <scope>NUCLEOTIDE SEQUENCE [LARGE SCALE GENOMIC DNA]</scope>
    <source>
        <strain evidence="1 2">KCOM 1653</strain>
    </source>
</reference>
<dbReference type="RefSeq" id="WP_099837047.1">
    <property type="nucleotide sequence ID" value="NZ_PEKN01000002.1"/>
</dbReference>
<evidence type="ECO:0000313" key="2">
    <source>
        <dbReference type="Proteomes" id="UP000230046"/>
    </source>
</evidence>
<sequence length="225" mass="25611">MEIIKNEAELLNMFCAKNNEREVLREPFYNTNFNEVWSTDNYALIQITPNVLAKEYPNYEFRITGLDSPCKKVVSVEAINKALEACPKVDEEIVIQDSEKCEECDGFGEVYWEYTDNSGHTHEREFGCPVCDGTGESTHKKTKKTGKQIVKEDAVINIGNAYFLAYNISKLKFAMDFLDISSVELTHNSPKAPNQFVLNEDIQIVLMPIIFGDNHHNCDAVVELK</sequence>
<dbReference type="Proteomes" id="UP000230046">
    <property type="component" value="Unassembled WGS sequence"/>
</dbReference>
<name>A0A2G8I8N4_PREIN</name>
<dbReference type="EMBL" id="PEKN01000002">
    <property type="protein sequence ID" value="PIK19777.1"/>
    <property type="molecule type" value="Genomic_DNA"/>
</dbReference>
<accession>A0A2G8I8N4</accession>
<evidence type="ECO:0000313" key="1">
    <source>
        <dbReference type="EMBL" id="PIK19777.1"/>
    </source>
</evidence>
<protein>
    <submittedName>
        <fullName evidence="1">Uncharacterized protein</fullName>
    </submittedName>
</protein>
<gene>
    <name evidence="1" type="ORF">CTI18_12995</name>
</gene>
<organism evidence="1 2">
    <name type="scientific">Prevotella intermedia</name>
    <dbReference type="NCBI Taxonomy" id="28131"/>
    <lineage>
        <taxon>Bacteria</taxon>
        <taxon>Pseudomonadati</taxon>
        <taxon>Bacteroidota</taxon>
        <taxon>Bacteroidia</taxon>
        <taxon>Bacteroidales</taxon>
        <taxon>Prevotellaceae</taxon>
        <taxon>Prevotella</taxon>
    </lineage>
</organism>
<comment type="caution">
    <text evidence="1">The sequence shown here is derived from an EMBL/GenBank/DDBJ whole genome shotgun (WGS) entry which is preliminary data.</text>
</comment>